<dbReference type="RefSeq" id="WP_141788099.1">
    <property type="nucleotide sequence ID" value="NZ_BAAAKX010000021.1"/>
</dbReference>
<comment type="caution">
    <text evidence="3">The sequence shown here is derived from an EMBL/GenBank/DDBJ whole genome shotgun (WGS) entry which is preliminary data.</text>
</comment>
<dbReference type="AlphaFoldDB" id="A0A542ZIJ2"/>
<evidence type="ECO:0000256" key="2">
    <source>
        <dbReference type="SAM" id="SignalP"/>
    </source>
</evidence>
<dbReference type="Proteomes" id="UP000319514">
    <property type="component" value="Unassembled WGS sequence"/>
</dbReference>
<dbReference type="EMBL" id="VFOQ01000001">
    <property type="protein sequence ID" value="TQL60163.1"/>
    <property type="molecule type" value="Genomic_DNA"/>
</dbReference>
<accession>A0A542ZIJ2</accession>
<evidence type="ECO:0008006" key="5">
    <source>
        <dbReference type="Google" id="ProtNLM"/>
    </source>
</evidence>
<protein>
    <recommendedName>
        <fullName evidence="5">LPXTG-motif cell wall-anchored protein</fullName>
    </recommendedName>
</protein>
<gene>
    <name evidence="3" type="ORF">FB474_1546</name>
</gene>
<keyword evidence="2" id="KW-0732">Signal</keyword>
<keyword evidence="1" id="KW-1133">Transmembrane helix</keyword>
<reference evidence="3 4" key="1">
    <citation type="submission" date="2019-06" db="EMBL/GenBank/DDBJ databases">
        <title>Sequencing the genomes of 1000 actinobacteria strains.</title>
        <authorList>
            <person name="Klenk H.-P."/>
        </authorList>
    </citation>
    <scope>NUCLEOTIDE SEQUENCE [LARGE SCALE GENOMIC DNA]</scope>
    <source>
        <strain evidence="3 4">DSM 18082</strain>
    </source>
</reference>
<keyword evidence="4" id="KW-1185">Reference proteome</keyword>
<dbReference type="NCBIfam" id="NF040672">
    <property type="entry name" value="SCO2322_fam"/>
    <property type="match status" value="1"/>
</dbReference>
<evidence type="ECO:0000313" key="4">
    <source>
        <dbReference type="Proteomes" id="UP000319514"/>
    </source>
</evidence>
<evidence type="ECO:0000313" key="3">
    <source>
        <dbReference type="EMBL" id="TQL60163.1"/>
    </source>
</evidence>
<name>A0A542ZIJ2_9MICO</name>
<dbReference type="OrthoDB" id="3530682at2"/>
<organism evidence="3 4">
    <name type="scientific">Oryzihumus leptocrescens</name>
    <dbReference type="NCBI Taxonomy" id="297536"/>
    <lineage>
        <taxon>Bacteria</taxon>
        <taxon>Bacillati</taxon>
        <taxon>Actinomycetota</taxon>
        <taxon>Actinomycetes</taxon>
        <taxon>Micrococcales</taxon>
        <taxon>Intrasporangiaceae</taxon>
        <taxon>Oryzihumus</taxon>
    </lineage>
</organism>
<proteinExistence type="predicted"/>
<feature type="chain" id="PRO_5022051255" description="LPXTG-motif cell wall-anchored protein" evidence="2">
    <location>
        <begin position="41"/>
        <end position="239"/>
    </location>
</feature>
<feature type="signal peptide" evidence="2">
    <location>
        <begin position="1"/>
        <end position="40"/>
    </location>
</feature>
<evidence type="ECO:0000256" key="1">
    <source>
        <dbReference type="SAM" id="Phobius"/>
    </source>
</evidence>
<feature type="transmembrane region" description="Helical" evidence="1">
    <location>
        <begin position="215"/>
        <end position="233"/>
    </location>
</feature>
<dbReference type="InterPro" id="IPR047703">
    <property type="entry name" value="SCO2322-like"/>
</dbReference>
<keyword evidence="1" id="KW-0812">Transmembrane</keyword>
<keyword evidence="1" id="KW-0472">Membrane</keyword>
<sequence>MSHSRPIAVRPLRPAALLTLAALVAALFTAVIAPAGAAHAAAYRYWGYYHLDSGKWAFAQTGPDKFTPKDGAIEGWRFAVGDESSTRLPRATPTFEDICGATPAVAGKKRVGLVLDYGRPADAEAGTPPAPTAKCAVVDTKATGAEVLAAVASVRSEGGLTCAIDSWPATGCGGEVKQVSAAAKAADTPVTIAAAKKADAPAAAKASSGTSTSTLVLIGVIVLAALVVGAVALRRRSRA</sequence>